<keyword evidence="1" id="KW-0812">Transmembrane</keyword>
<gene>
    <name evidence="2" type="ORF">PVNG_06189</name>
</gene>
<feature type="transmembrane region" description="Helical" evidence="1">
    <location>
        <begin position="281"/>
        <end position="302"/>
    </location>
</feature>
<name>A0A0J9TM80_PLAVI</name>
<dbReference type="OrthoDB" id="10395836at2759"/>
<organism evidence="2 3">
    <name type="scientific">Plasmodium vivax North Korean</name>
    <dbReference type="NCBI Taxonomy" id="1035514"/>
    <lineage>
        <taxon>Eukaryota</taxon>
        <taxon>Sar</taxon>
        <taxon>Alveolata</taxon>
        <taxon>Apicomplexa</taxon>
        <taxon>Aconoidasida</taxon>
        <taxon>Haemosporida</taxon>
        <taxon>Plasmodiidae</taxon>
        <taxon>Plasmodium</taxon>
        <taxon>Plasmodium (Plasmodium)</taxon>
    </lineage>
</organism>
<dbReference type="Proteomes" id="UP000053239">
    <property type="component" value="Unassembled WGS sequence"/>
</dbReference>
<keyword evidence="1" id="KW-1133">Transmembrane helix</keyword>
<evidence type="ECO:0008006" key="4">
    <source>
        <dbReference type="Google" id="ProtNLM"/>
    </source>
</evidence>
<evidence type="ECO:0000313" key="2">
    <source>
        <dbReference type="EMBL" id="KMZ96469.1"/>
    </source>
</evidence>
<protein>
    <recommendedName>
        <fullName evidence="4">Variable surface protein</fullName>
    </recommendedName>
</protein>
<reference evidence="2 3" key="1">
    <citation type="submission" date="2011-09" db="EMBL/GenBank/DDBJ databases">
        <title>The Genome Sequence of Plasmodium vivax North Korean.</title>
        <authorList>
            <consortium name="The Broad Institute Genome Sequencing Platform"/>
            <consortium name="The Broad Institute Genome Sequencing Center for Infectious Disease"/>
            <person name="Neafsey D."/>
            <person name="Carlton J."/>
            <person name="Barnwell J."/>
            <person name="Collins W."/>
            <person name="Escalante A."/>
            <person name="Mullikin J."/>
            <person name="Saul A."/>
            <person name="Guigo R."/>
            <person name="Camara F."/>
            <person name="Young S.K."/>
            <person name="Zeng Q."/>
            <person name="Gargeya S."/>
            <person name="Fitzgerald M."/>
            <person name="Haas B."/>
            <person name="Abouelleil A."/>
            <person name="Alvarado L."/>
            <person name="Arachchi H.M."/>
            <person name="Berlin A."/>
            <person name="Brown A."/>
            <person name="Chapman S.B."/>
            <person name="Chen Z."/>
            <person name="Dunbar C."/>
            <person name="Freedman E."/>
            <person name="Gearin G."/>
            <person name="Gellesch M."/>
            <person name="Goldberg J."/>
            <person name="Griggs A."/>
            <person name="Gujja S."/>
            <person name="Heiman D."/>
            <person name="Howarth C."/>
            <person name="Larson L."/>
            <person name="Lui A."/>
            <person name="MacDonald P.J.P."/>
            <person name="Montmayeur A."/>
            <person name="Murphy C."/>
            <person name="Neiman D."/>
            <person name="Pearson M."/>
            <person name="Priest M."/>
            <person name="Roberts A."/>
            <person name="Saif S."/>
            <person name="Shea T."/>
            <person name="Shenoy N."/>
            <person name="Sisk P."/>
            <person name="Stolte C."/>
            <person name="Sykes S."/>
            <person name="Wortman J."/>
            <person name="Nusbaum C."/>
            <person name="Birren B."/>
        </authorList>
    </citation>
    <scope>NUCLEOTIDE SEQUENCE [LARGE SCALE GENOMIC DNA]</scope>
    <source>
        <strain evidence="2 3">North Korean</strain>
    </source>
</reference>
<evidence type="ECO:0000256" key="1">
    <source>
        <dbReference type="SAM" id="Phobius"/>
    </source>
</evidence>
<evidence type="ECO:0000313" key="3">
    <source>
        <dbReference type="Proteomes" id="UP000053239"/>
    </source>
</evidence>
<accession>A0A0J9TM80</accession>
<dbReference type="AlphaFoldDB" id="A0A0J9TM80"/>
<keyword evidence="1" id="KW-0472">Membrane</keyword>
<dbReference type="EMBL" id="KQ235600">
    <property type="protein sequence ID" value="KMZ96469.1"/>
    <property type="molecule type" value="Genomic_DNA"/>
</dbReference>
<proteinExistence type="predicted"/>
<sequence>MYSIKNEKLFFLILKINYYISFLDNKICRDLLKTATLYKLYNKLEHELKFNPEVATCNERCSAKLIGDSNEGSRLHNLCKGICNIILKVLNNNGFCNGSSCSGSFIYMNIWLYEHVKKIEAQDYEINKFYMILDSIMKTDASALNQCYITNYNHYNKDFLDMKYLCEFLDIYYDIKDKISEKYNSNDQLYCKHIKNFFQYYNKIKVKCNSTPKPIFCSMISKIKTSVFNSEHIKSTYDKCKYEPTSCNNNILVTDDLPCLKKKEISTIPEGNGDIKNILKIIYTASLSVFPVFVLLLILYKVNMYFFGKYK</sequence>